<reference evidence="1" key="2">
    <citation type="submission" date="2023-05" db="EMBL/GenBank/DDBJ databases">
        <authorList>
            <consortium name="Lawrence Berkeley National Laboratory"/>
            <person name="Steindorff A."/>
            <person name="Hensen N."/>
            <person name="Bonometti L."/>
            <person name="Westerberg I."/>
            <person name="Brannstrom I.O."/>
            <person name="Guillou S."/>
            <person name="Cros-Aarteil S."/>
            <person name="Calhoun S."/>
            <person name="Haridas S."/>
            <person name="Kuo A."/>
            <person name="Mondo S."/>
            <person name="Pangilinan J."/>
            <person name="Riley R."/>
            <person name="Labutti K."/>
            <person name="Andreopoulos B."/>
            <person name="Lipzen A."/>
            <person name="Chen C."/>
            <person name="Yanf M."/>
            <person name="Daum C."/>
            <person name="Ng V."/>
            <person name="Clum A."/>
            <person name="Ohm R."/>
            <person name="Martin F."/>
            <person name="Silar P."/>
            <person name="Natvig D."/>
            <person name="Lalanne C."/>
            <person name="Gautier V."/>
            <person name="Ament-Velasquez S.L."/>
            <person name="Kruys A."/>
            <person name="Hutchinson M.I."/>
            <person name="Powell A.J."/>
            <person name="Barry K."/>
            <person name="Miller A.N."/>
            <person name="Grigoriev I.V."/>
            <person name="Debuchy R."/>
            <person name="Gladieux P."/>
            <person name="Thoren M.H."/>
            <person name="Johannesson H."/>
        </authorList>
    </citation>
    <scope>NUCLEOTIDE SEQUENCE</scope>
    <source>
        <strain evidence="1">PSN243</strain>
    </source>
</reference>
<dbReference type="AlphaFoldDB" id="A0AAV9H0Y9"/>
<sequence length="114" mass="12465">MPFSTRDLPRAALAALTFLGALSRFTHGRYTPAFYRYQIERAPDDASTRYIPFVDVAVGLLLSFSRTQSVGAFLCVTFQGLGIVLQLRKRGKVLPDVGMFLMAAVAFGLGVGLF</sequence>
<proteinExistence type="predicted"/>
<keyword evidence="2" id="KW-1185">Reference proteome</keyword>
<name>A0AAV9H0Y9_9PEZI</name>
<dbReference type="Proteomes" id="UP001321760">
    <property type="component" value="Unassembled WGS sequence"/>
</dbReference>
<reference evidence="1" key="1">
    <citation type="journal article" date="2023" name="Mol. Phylogenet. Evol.">
        <title>Genome-scale phylogeny and comparative genomics of the fungal order Sordariales.</title>
        <authorList>
            <person name="Hensen N."/>
            <person name="Bonometti L."/>
            <person name="Westerberg I."/>
            <person name="Brannstrom I.O."/>
            <person name="Guillou S."/>
            <person name="Cros-Aarteil S."/>
            <person name="Calhoun S."/>
            <person name="Haridas S."/>
            <person name="Kuo A."/>
            <person name="Mondo S."/>
            <person name="Pangilinan J."/>
            <person name="Riley R."/>
            <person name="LaButti K."/>
            <person name="Andreopoulos B."/>
            <person name="Lipzen A."/>
            <person name="Chen C."/>
            <person name="Yan M."/>
            <person name="Daum C."/>
            <person name="Ng V."/>
            <person name="Clum A."/>
            <person name="Steindorff A."/>
            <person name="Ohm R.A."/>
            <person name="Martin F."/>
            <person name="Silar P."/>
            <person name="Natvig D.O."/>
            <person name="Lalanne C."/>
            <person name="Gautier V."/>
            <person name="Ament-Velasquez S.L."/>
            <person name="Kruys A."/>
            <person name="Hutchinson M.I."/>
            <person name="Powell A.J."/>
            <person name="Barry K."/>
            <person name="Miller A.N."/>
            <person name="Grigoriev I.V."/>
            <person name="Debuchy R."/>
            <person name="Gladieux P."/>
            <person name="Hiltunen Thoren M."/>
            <person name="Johannesson H."/>
        </authorList>
    </citation>
    <scope>NUCLEOTIDE SEQUENCE</scope>
    <source>
        <strain evidence="1">PSN243</strain>
    </source>
</reference>
<dbReference type="EMBL" id="MU865917">
    <property type="protein sequence ID" value="KAK4454278.1"/>
    <property type="molecule type" value="Genomic_DNA"/>
</dbReference>
<evidence type="ECO:0000313" key="2">
    <source>
        <dbReference type="Proteomes" id="UP001321760"/>
    </source>
</evidence>
<protein>
    <submittedName>
        <fullName evidence="1">Uncharacterized protein</fullName>
    </submittedName>
</protein>
<comment type="caution">
    <text evidence="1">The sequence shown here is derived from an EMBL/GenBank/DDBJ whole genome shotgun (WGS) entry which is preliminary data.</text>
</comment>
<accession>A0AAV9H0Y9</accession>
<evidence type="ECO:0000313" key="1">
    <source>
        <dbReference type="EMBL" id="KAK4454278.1"/>
    </source>
</evidence>
<organism evidence="1 2">
    <name type="scientific">Podospora aff. communis PSN243</name>
    <dbReference type="NCBI Taxonomy" id="3040156"/>
    <lineage>
        <taxon>Eukaryota</taxon>
        <taxon>Fungi</taxon>
        <taxon>Dikarya</taxon>
        <taxon>Ascomycota</taxon>
        <taxon>Pezizomycotina</taxon>
        <taxon>Sordariomycetes</taxon>
        <taxon>Sordariomycetidae</taxon>
        <taxon>Sordariales</taxon>
        <taxon>Podosporaceae</taxon>
        <taxon>Podospora</taxon>
    </lineage>
</organism>
<gene>
    <name evidence="1" type="ORF">QBC34DRAFT_156157</name>
</gene>